<dbReference type="RefSeq" id="WP_232322039.1">
    <property type="nucleotide sequence ID" value="NZ_LVHF01000033.1"/>
</dbReference>
<sequence length="198" mass="21940">MANHPESKQTSKVVKNMNTASKHQKAKTFQAKLKRGLKEIAVMGAIILVISIGMDWWRNQSIPENEFSPMALQTTQGQTINPITESFDKPVVLYFWATWCGACRFVSPSINWLTPDNESQYALYSVAMTSGENARVNAYMKHHDYHYPVINDPSGQLGRTFGILATPSIVILRDGKVVSATTGVTTPPGIWARIVLAS</sequence>
<evidence type="ECO:0000313" key="6">
    <source>
        <dbReference type="Proteomes" id="UP000078503"/>
    </source>
</evidence>
<dbReference type="Gene3D" id="3.40.30.10">
    <property type="entry name" value="Glutaredoxin"/>
    <property type="match status" value="1"/>
</dbReference>
<reference evidence="5 6" key="1">
    <citation type="submission" date="2016-03" db="EMBL/GenBank/DDBJ databases">
        <title>Photobacterium proteolyticum sp. nov. a protease producing bacterium isolated from ocean sediments of Laizhou Bay.</title>
        <authorList>
            <person name="Li Y."/>
        </authorList>
    </citation>
    <scope>NUCLEOTIDE SEQUENCE [LARGE SCALE GENOMIC DNA]</scope>
    <source>
        <strain evidence="5 6">R-40508</strain>
    </source>
</reference>
<accession>A0A178K342</accession>
<comment type="caution">
    <text evidence="5">The sequence shown here is derived from an EMBL/GenBank/DDBJ whole genome shotgun (WGS) entry which is preliminary data.</text>
</comment>
<dbReference type="PROSITE" id="PS00194">
    <property type="entry name" value="THIOREDOXIN_1"/>
    <property type="match status" value="1"/>
</dbReference>
<dbReference type="PANTHER" id="PTHR42852:SF17">
    <property type="entry name" value="THIOREDOXIN-LIKE PROTEIN HI_1115"/>
    <property type="match status" value="1"/>
</dbReference>
<keyword evidence="3" id="KW-1133">Transmembrane helix</keyword>
<dbReference type="InterPro" id="IPR036249">
    <property type="entry name" value="Thioredoxin-like_sf"/>
</dbReference>
<feature type="transmembrane region" description="Helical" evidence="3">
    <location>
        <begin position="40"/>
        <end position="57"/>
    </location>
</feature>
<dbReference type="InterPro" id="IPR013766">
    <property type="entry name" value="Thioredoxin_domain"/>
</dbReference>
<gene>
    <name evidence="5" type="ORF">A3K86_21545</name>
</gene>
<evidence type="ECO:0000256" key="2">
    <source>
        <dbReference type="SAM" id="MobiDB-lite"/>
    </source>
</evidence>
<evidence type="ECO:0000259" key="4">
    <source>
        <dbReference type="PROSITE" id="PS51352"/>
    </source>
</evidence>
<dbReference type="AlphaFoldDB" id="A0A178K342"/>
<dbReference type="GO" id="GO:0016209">
    <property type="term" value="F:antioxidant activity"/>
    <property type="evidence" value="ECO:0007669"/>
    <property type="project" value="InterPro"/>
</dbReference>
<keyword evidence="3" id="KW-0472">Membrane</keyword>
<dbReference type="PROSITE" id="PS51352">
    <property type="entry name" value="THIOREDOXIN_2"/>
    <property type="match status" value="1"/>
</dbReference>
<dbReference type="GO" id="GO:0015036">
    <property type="term" value="F:disulfide oxidoreductase activity"/>
    <property type="evidence" value="ECO:0007669"/>
    <property type="project" value="UniProtKB-ARBA"/>
</dbReference>
<name>A0A178K342_9GAMM</name>
<feature type="region of interest" description="Disordered" evidence="2">
    <location>
        <begin position="1"/>
        <end position="25"/>
    </location>
</feature>
<dbReference type="Proteomes" id="UP000078503">
    <property type="component" value="Unassembled WGS sequence"/>
</dbReference>
<keyword evidence="1" id="KW-0676">Redox-active center</keyword>
<organism evidence="5 6">
    <name type="scientific">Photobacterium jeanii</name>
    <dbReference type="NCBI Taxonomy" id="858640"/>
    <lineage>
        <taxon>Bacteria</taxon>
        <taxon>Pseudomonadati</taxon>
        <taxon>Pseudomonadota</taxon>
        <taxon>Gammaproteobacteria</taxon>
        <taxon>Vibrionales</taxon>
        <taxon>Vibrionaceae</taxon>
        <taxon>Photobacterium</taxon>
    </lineage>
</organism>
<dbReference type="CDD" id="cd03011">
    <property type="entry name" value="TlpA_like_ScsD_MtbDsbE"/>
    <property type="match status" value="1"/>
</dbReference>
<proteinExistence type="predicted"/>
<protein>
    <recommendedName>
        <fullName evidence="4">Thioredoxin domain-containing protein</fullName>
    </recommendedName>
</protein>
<dbReference type="EMBL" id="LVHF01000033">
    <property type="protein sequence ID" value="OAN11516.1"/>
    <property type="molecule type" value="Genomic_DNA"/>
</dbReference>
<dbReference type="PANTHER" id="PTHR42852">
    <property type="entry name" value="THIOL:DISULFIDE INTERCHANGE PROTEIN DSBE"/>
    <property type="match status" value="1"/>
</dbReference>
<dbReference type="Pfam" id="PF00578">
    <property type="entry name" value="AhpC-TSA"/>
    <property type="match status" value="1"/>
</dbReference>
<keyword evidence="6" id="KW-1185">Reference proteome</keyword>
<evidence type="ECO:0000313" key="5">
    <source>
        <dbReference type="EMBL" id="OAN11516.1"/>
    </source>
</evidence>
<keyword evidence="3" id="KW-0812">Transmembrane</keyword>
<feature type="compositionally biased region" description="Polar residues" evidence="2">
    <location>
        <begin position="10"/>
        <end position="21"/>
    </location>
</feature>
<dbReference type="InterPro" id="IPR017937">
    <property type="entry name" value="Thioredoxin_CS"/>
</dbReference>
<dbReference type="InterPro" id="IPR050553">
    <property type="entry name" value="Thioredoxin_ResA/DsbE_sf"/>
</dbReference>
<feature type="domain" description="Thioredoxin" evidence="4">
    <location>
        <begin position="61"/>
        <end position="198"/>
    </location>
</feature>
<dbReference type="STRING" id="858640.A3K86_21545"/>
<evidence type="ECO:0000256" key="1">
    <source>
        <dbReference type="ARBA" id="ARBA00023284"/>
    </source>
</evidence>
<dbReference type="SUPFAM" id="SSF52833">
    <property type="entry name" value="Thioredoxin-like"/>
    <property type="match status" value="1"/>
</dbReference>
<dbReference type="InterPro" id="IPR000866">
    <property type="entry name" value="AhpC/TSA"/>
</dbReference>
<evidence type="ECO:0000256" key="3">
    <source>
        <dbReference type="SAM" id="Phobius"/>
    </source>
</evidence>